<feature type="compositionally biased region" description="Polar residues" evidence="1">
    <location>
        <begin position="64"/>
        <end position="75"/>
    </location>
</feature>
<feature type="compositionally biased region" description="Low complexity" evidence="1">
    <location>
        <begin position="272"/>
        <end position="290"/>
    </location>
</feature>
<reference evidence="2" key="1">
    <citation type="journal article" date="2020" name="Stud. Mycol.">
        <title>101 Dothideomycetes genomes: a test case for predicting lifestyles and emergence of pathogens.</title>
        <authorList>
            <person name="Haridas S."/>
            <person name="Albert R."/>
            <person name="Binder M."/>
            <person name="Bloem J."/>
            <person name="Labutti K."/>
            <person name="Salamov A."/>
            <person name="Andreopoulos B."/>
            <person name="Baker S."/>
            <person name="Barry K."/>
            <person name="Bills G."/>
            <person name="Bluhm B."/>
            <person name="Cannon C."/>
            <person name="Castanera R."/>
            <person name="Culley D."/>
            <person name="Daum C."/>
            <person name="Ezra D."/>
            <person name="Gonzalez J."/>
            <person name="Henrissat B."/>
            <person name="Kuo A."/>
            <person name="Liang C."/>
            <person name="Lipzen A."/>
            <person name="Lutzoni F."/>
            <person name="Magnuson J."/>
            <person name="Mondo S."/>
            <person name="Nolan M."/>
            <person name="Ohm R."/>
            <person name="Pangilinan J."/>
            <person name="Park H.-J."/>
            <person name="Ramirez L."/>
            <person name="Alfaro M."/>
            <person name="Sun H."/>
            <person name="Tritt A."/>
            <person name="Yoshinaga Y."/>
            <person name="Zwiers L.-H."/>
            <person name="Turgeon B."/>
            <person name="Goodwin S."/>
            <person name="Spatafora J."/>
            <person name="Crous P."/>
            <person name="Grigoriev I."/>
        </authorList>
    </citation>
    <scope>NUCLEOTIDE SEQUENCE</scope>
    <source>
        <strain evidence="2">CBS 113979</strain>
    </source>
</reference>
<evidence type="ECO:0000313" key="2">
    <source>
        <dbReference type="EMBL" id="KAF1983084.1"/>
    </source>
</evidence>
<feature type="compositionally biased region" description="Polar residues" evidence="1">
    <location>
        <begin position="176"/>
        <end position="187"/>
    </location>
</feature>
<keyword evidence="3" id="KW-1185">Reference proteome</keyword>
<feature type="compositionally biased region" description="Polar residues" evidence="1">
    <location>
        <begin position="41"/>
        <end position="53"/>
    </location>
</feature>
<feature type="compositionally biased region" description="Polar residues" evidence="1">
    <location>
        <begin position="149"/>
        <end position="167"/>
    </location>
</feature>
<feature type="region of interest" description="Disordered" evidence="1">
    <location>
        <begin position="1"/>
        <end position="237"/>
    </location>
</feature>
<name>A0A6G1GQJ2_9PEZI</name>
<evidence type="ECO:0000256" key="1">
    <source>
        <dbReference type="SAM" id="MobiDB-lite"/>
    </source>
</evidence>
<dbReference type="Proteomes" id="UP000800041">
    <property type="component" value="Unassembled WGS sequence"/>
</dbReference>
<feature type="compositionally biased region" description="Basic and acidic residues" evidence="1">
    <location>
        <begin position="194"/>
        <end position="216"/>
    </location>
</feature>
<feature type="compositionally biased region" description="Polar residues" evidence="1">
    <location>
        <begin position="128"/>
        <end position="140"/>
    </location>
</feature>
<feature type="compositionally biased region" description="Basic and acidic residues" evidence="1">
    <location>
        <begin position="295"/>
        <end position="333"/>
    </location>
</feature>
<dbReference type="EMBL" id="ML977178">
    <property type="protein sequence ID" value="KAF1983084.1"/>
    <property type="molecule type" value="Genomic_DNA"/>
</dbReference>
<evidence type="ECO:0008006" key="4">
    <source>
        <dbReference type="Google" id="ProtNLM"/>
    </source>
</evidence>
<evidence type="ECO:0000313" key="3">
    <source>
        <dbReference type="Proteomes" id="UP000800041"/>
    </source>
</evidence>
<gene>
    <name evidence="2" type="ORF">K402DRAFT_407201</name>
</gene>
<feature type="compositionally biased region" description="Basic and acidic residues" evidence="1">
    <location>
        <begin position="458"/>
        <end position="473"/>
    </location>
</feature>
<organism evidence="2 3">
    <name type="scientific">Aulographum hederae CBS 113979</name>
    <dbReference type="NCBI Taxonomy" id="1176131"/>
    <lineage>
        <taxon>Eukaryota</taxon>
        <taxon>Fungi</taxon>
        <taxon>Dikarya</taxon>
        <taxon>Ascomycota</taxon>
        <taxon>Pezizomycotina</taxon>
        <taxon>Dothideomycetes</taxon>
        <taxon>Pleosporomycetidae</taxon>
        <taxon>Aulographales</taxon>
        <taxon>Aulographaceae</taxon>
    </lineage>
</organism>
<dbReference type="OrthoDB" id="5423707at2759"/>
<feature type="compositionally biased region" description="Acidic residues" evidence="1">
    <location>
        <begin position="261"/>
        <end position="271"/>
    </location>
</feature>
<protein>
    <recommendedName>
        <fullName evidence="4">U3 snoRNA associated</fullName>
    </recommendedName>
</protein>
<accession>A0A6G1GQJ2</accession>
<feature type="compositionally biased region" description="Acidic residues" evidence="1">
    <location>
        <begin position="353"/>
        <end position="368"/>
    </location>
</feature>
<sequence length="498" mass="54186">MVTTRKQSNPAATPSPANPPLKRRSERIASPVEVKKRRTQTDSSQSTPKTKSQAPGRIAKKSRGSTGKPSAQGHASSDHVEELDTIVVKVPGTIDSGEEGEEVKRDNVGSKATNAVSGEEKTIAVRSKQVTDTPVAQLRSTVEDDTKHVTPSTASDSPSVYVTSATSRKPRKETTRATPLSQRTTTALRKGNKSFHDANAEDTASPKEETPTEAKKSVSIGPANHRIRFGSEDSVNSNVLANTVSKISDSLLDSGGASEPASDDDDDDDAPETLTLATAKATSRAQAADTQKAITRKETVEKTRRRERDARLKAQAEEVKAKVEEQSIRDEKKAKRREKKERAAARALGVETQDGDNVEDMEEPAGEEAQDRETPIDFNNVNLDNLPEFLPASLLSRPAPSPEPDAAPDKHPANNKLLVSKGPTFKQSRDLKHGPVRVRVLPEKNKFLPSKPNAGTKSIREQWLKGQEESRRADGKKKGKQLLLGRGERKPQYKGFMS</sequence>
<dbReference type="AlphaFoldDB" id="A0A6G1GQJ2"/>
<feature type="region of interest" description="Disordered" evidence="1">
    <location>
        <begin position="250"/>
        <end position="498"/>
    </location>
</feature>
<proteinExistence type="predicted"/>